<dbReference type="Proteomes" id="UP001597171">
    <property type="component" value="Unassembled WGS sequence"/>
</dbReference>
<dbReference type="SUPFAM" id="SSF53474">
    <property type="entry name" value="alpha/beta-Hydrolases"/>
    <property type="match status" value="1"/>
</dbReference>
<sequence length="231" mass="24874">MAKELPVVFVPGLGCTARLFAHQIAALGEARCRVADHTRHDTIGAIADSLLAEAPERFALVGLSMGGYVAFEVLRRAPERVARVALLDTTAEPDTDEGRDRRRTLIAAARRNKLGAIHQATFGRYVDRTRENDAELEALVREMLFATGAEAFARQMTAILDRPEQASLLPGVACPALVLVGENDLPTPPEHARRMAQALPDARLVTLPGVGHLSTIEAPEAVSAELAAFLD</sequence>
<dbReference type="Gene3D" id="3.40.50.1820">
    <property type="entry name" value="alpha/beta hydrolase"/>
    <property type="match status" value="1"/>
</dbReference>
<name>A0ABW3ZBR3_9HYPH</name>
<evidence type="ECO:0000313" key="2">
    <source>
        <dbReference type="EMBL" id="MFD1333664.1"/>
    </source>
</evidence>
<dbReference type="GO" id="GO:0016787">
    <property type="term" value="F:hydrolase activity"/>
    <property type="evidence" value="ECO:0007669"/>
    <property type="project" value="UniProtKB-KW"/>
</dbReference>
<evidence type="ECO:0000259" key="1">
    <source>
        <dbReference type="Pfam" id="PF12697"/>
    </source>
</evidence>
<dbReference type="PANTHER" id="PTHR43433">
    <property type="entry name" value="HYDROLASE, ALPHA/BETA FOLD FAMILY PROTEIN"/>
    <property type="match status" value="1"/>
</dbReference>
<keyword evidence="2" id="KW-0378">Hydrolase</keyword>
<dbReference type="Pfam" id="PF12697">
    <property type="entry name" value="Abhydrolase_6"/>
    <property type="match status" value="1"/>
</dbReference>
<dbReference type="InterPro" id="IPR029058">
    <property type="entry name" value="AB_hydrolase_fold"/>
</dbReference>
<dbReference type="PANTHER" id="PTHR43433:SF4">
    <property type="entry name" value="NON-HEME CHLOROPEROXIDASE-RELATED"/>
    <property type="match status" value="1"/>
</dbReference>
<gene>
    <name evidence="2" type="ORF">ACFQ4O_16800</name>
</gene>
<proteinExistence type="predicted"/>
<reference evidence="3" key="1">
    <citation type="journal article" date="2019" name="Int. J. Syst. Evol. Microbiol.">
        <title>The Global Catalogue of Microorganisms (GCM) 10K type strain sequencing project: providing services to taxonomists for standard genome sequencing and annotation.</title>
        <authorList>
            <consortium name="The Broad Institute Genomics Platform"/>
            <consortium name="The Broad Institute Genome Sequencing Center for Infectious Disease"/>
            <person name="Wu L."/>
            <person name="Ma J."/>
        </authorList>
    </citation>
    <scope>NUCLEOTIDE SEQUENCE [LARGE SCALE GENOMIC DNA]</scope>
    <source>
        <strain evidence="3">CCUG 61696</strain>
    </source>
</reference>
<evidence type="ECO:0000313" key="3">
    <source>
        <dbReference type="Proteomes" id="UP001597171"/>
    </source>
</evidence>
<accession>A0ABW3ZBR3</accession>
<dbReference type="RefSeq" id="WP_378777414.1">
    <property type="nucleotide sequence ID" value="NZ_JBHTMX010000290.1"/>
</dbReference>
<feature type="domain" description="AB hydrolase-1" evidence="1">
    <location>
        <begin position="7"/>
        <end position="224"/>
    </location>
</feature>
<protein>
    <submittedName>
        <fullName evidence="2">Alpha/beta fold hydrolase</fullName>
    </submittedName>
</protein>
<dbReference type="PRINTS" id="PR00111">
    <property type="entry name" value="ABHYDROLASE"/>
</dbReference>
<dbReference type="InterPro" id="IPR050471">
    <property type="entry name" value="AB_hydrolase"/>
</dbReference>
<keyword evidence="3" id="KW-1185">Reference proteome</keyword>
<comment type="caution">
    <text evidence="2">The sequence shown here is derived from an EMBL/GenBank/DDBJ whole genome shotgun (WGS) entry which is preliminary data.</text>
</comment>
<dbReference type="EMBL" id="JBHTMX010000290">
    <property type="protein sequence ID" value="MFD1333664.1"/>
    <property type="molecule type" value="Genomic_DNA"/>
</dbReference>
<dbReference type="InterPro" id="IPR000073">
    <property type="entry name" value="AB_hydrolase_1"/>
</dbReference>
<organism evidence="2 3">
    <name type="scientific">Methylopila musalis</name>
    <dbReference type="NCBI Taxonomy" id="1134781"/>
    <lineage>
        <taxon>Bacteria</taxon>
        <taxon>Pseudomonadati</taxon>
        <taxon>Pseudomonadota</taxon>
        <taxon>Alphaproteobacteria</taxon>
        <taxon>Hyphomicrobiales</taxon>
        <taxon>Methylopilaceae</taxon>
        <taxon>Methylopila</taxon>
    </lineage>
</organism>